<dbReference type="InterPro" id="IPR052196">
    <property type="entry name" value="Bact_Kbp"/>
</dbReference>
<name>A0A0K8P554_PISS1</name>
<keyword evidence="2" id="KW-0812">Transmembrane</keyword>
<keyword evidence="2" id="KW-1133">Transmembrane helix</keyword>
<dbReference type="PANTHER" id="PTHR34700:SF4">
    <property type="entry name" value="PHAGE-LIKE ELEMENT PBSX PROTEIN XKDP"/>
    <property type="match status" value="1"/>
</dbReference>
<organism evidence="4 5">
    <name type="scientific">Piscinibacter sakaiensis</name>
    <name type="common">Ideonella sakaiensis</name>
    <dbReference type="NCBI Taxonomy" id="1547922"/>
    <lineage>
        <taxon>Bacteria</taxon>
        <taxon>Pseudomonadati</taxon>
        <taxon>Pseudomonadota</taxon>
        <taxon>Betaproteobacteria</taxon>
        <taxon>Burkholderiales</taxon>
        <taxon>Sphaerotilaceae</taxon>
        <taxon>Piscinibacter</taxon>
    </lineage>
</organism>
<evidence type="ECO:0000313" key="4">
    <source>
        <dbReference type="EMBL" id="GAP37772.1"/>
    </source>
</evidence>
<reference evidence="5" key="1">
    <citation type="submission" date="2015-07" db="EMBL/GenBank/DDBJ databases">
        <title>Discovery of a poly(ethylene terephthalate assimilation.</title>
        <authorList>
            <person name="Yoshida S."/>
            <person name="Hiraga K."/>
            <person name="Takehana T."/>
            <person name="Taniguchi I."/>
            <person name="Yamaji H."/>
            <person name="Maeda Y."/>
            <person name="Toyohara K."/>
            <person name="Miyamoto K."/>
            <person name="Kimura Y."/>
            <person name="Oda K."/>
        </authorList>
    </citation>
    <scope>NUCLEOTIDE SEQUENCE [LARGE SCALE GENOMIC DNA]</scope>
    <source>
        <strain evidence="5">NBRC 110686 / TISTR 2288 / 201-F6</strain>
    </source>
</reference>
<keyword evidence="2" id="KW-0472">Membrane</keyword>
<evidence type="ECO:0000259" key="3">
    <source>
        <dbReference type="PROSITE" id="PS51782"/>
    </source>
</evidence>
<gene>
    <name evidence="4" type="ORF">ISF6_3717</name>
</gene>
<dbReference type="PANTHER" id="PTHR34700">
    <property type="entry name" value="POTASSIUM BINDING PROTEIN KBP"/>
    <property type="match status" value="1"/>
</dbReference>
<dbReference type="Pfam" id="PF01476">
    <property type="entry name" value="LysM"/>
    <property type="match status" value="1"/>
</dbReference>
<feature type="transmembrane region" description="Helical" evidence="2">
    <location>
        <begin position="51"/>
        <end position="71"/>
    </location>
</feature>
<feature type="region of interest" description="Disordered" evidence="1">
    <location>
        <begin position="22"/>
        <end position="44"/>
    </location>
</feature>
<dbReference type="SUPFAM" id="SSF54106">
    <property type="entry name" value="LysM domain"/>
    <property type="match status" value="1"/>
</dbReference>
<dbReference type="CDD" id="cd00118">
    <property type="entry name" value="LysM"/>
    <property type="match status" value="1"/>
</dbReference>
<dbReference type="InterPro" id="IPR036779">
    <property type="entry name" value="LysM_dom_sf"/>
</dbReference>
<evidence type="ECO:0000313" key="5">
    <source>
        <dbReference type="Proteomes" id="UP000037660"/>
    </source>
</evidence>
<keyword evidence="5" id="KW-1185">Reference proteome</keyword>
<dbReference type="AlphaFoldDB" id="A0A0K8P554"/>
<evidence type="ECO:0000256" key="2">
    <source>
        <dbReference type="SAM" id="Phobius"/>
    </source>
</evidence>
<protein>
    <submittedName>
        <fullName evidence="4">LysM domain protein</fullName>
    </submittedName>
</protein>
<dbReference type="PROSITE" id="PS51782">
    <property type="entry name" value="LYSM"/>
    <property type="match status" value="1"/>
</dbReference>
<accession>A0A0K8P554</accession>
<reference evidence="4 5" key="2">
    <citation type="journal article" date="2016" name="Science">
        <title>A bacterium that degrades and assimilates poly(ethylene terephthalate).</title>
        <authorList>
            <person name="Yoshida S."/>
            <person name="Hiraga K."/>
            <person name="Takehana T."/>
            <person name="Taniguchi I."/>
            <person name="Yamaji H."/>
            <person name="Maeda Y."/>
            <person name="Toyohara K."/>
            <person name="Miyamoto K."/>
            <person name="Kimura Y."/>
            <person name="Oda K."/>
        </authorList>
    </citation>
    <scope>NUCLEOTIDE SEQUENCE [LARGE SCALE GENOMIC DNA]</scope>
    <source>
        <strain evidence="5">NBRC 110686 / TISTR 2288 / 201-F6</strain>
    </source>
</reference>
<dbReference type="Gene3D" id="3.10.350.10">
    <property type="entry name" value="LysM domain"/>
    <property type="match status" value="1"/>
</dbReference>
<dbReference type="Proteomes" id="UP000037660">
    <property type="component" value="Unassembled WGS sequence"/>
</dbReference>
<proteinExistence type="predicted"/>
<feature type="domain" description="LysM" evidence="3">
    <location>
        <begin position="102"/>
        <end position="151"/>
    </location>
</feature>
<sequence>MKIFADLRRCLRDFPAPRAALGRCGSSAQPPASTTMPLPRRPRPASRLRRALALSWVGGTALAVVPAAWGVDYPVTGAQRATARKVAEDGVPLSELAPNAPDSYTVRRGDTLWRISGIFLRRPWRWPELWGMNLQQIRNPHLIYPGQVLYLDKSGGRARLRLGRPVGDTKLSPQVRSSPLDDGAIPTLDFRLIEPFLTEAVIYEDDAILRAPRIVAAQEGRVLLTRGDLAYVRGDIDRGSSYRLFREPRPLRDPSTGEVLGFEASYVGVVDFVRDGESRPGATGDAVVPSTFRVVGVKQEANVGDRLAPVPPRDYSNYAPRSPENDVAGQIVSIYGDALTAGQNQIVALNRGERDGLQRGHVLALWRAGDRVVDRTDPTRPVMKLPDERHGLLMVFRTFSRMSYALILSVQEPVRPGDRFTQP</sequence>
<feature type="compositionally biased region" description="Polar residues" evidence="1">
    <location>
        <begin position="26"/>
        <end position="36"/>
    </location>
</feature>
<dbReference type="STRING" id="1547922.ISF6_3717"/>
<comment type="caution">
    <text evidence="4">The sequence shown here is derived from an EMBL/GenBank/DDBJ whole genome shotgun (WGS) entry which is preliminary data.</text>
</comment>
<dbReference type="InterPro" id="IPR018392">
    <property type="entry name" value="LysM"/>
</dbReference>
<evidence type="ECO:0000256" key="1">
    <source>
        <dbReference type="SAM" id="MobiDB-lite"/>
    </source>
</evidence>
<dbReference type="EMBL" id="BBYR01000058">
    <property type="protein sequence ID" value="GAP37772.1"/>
    <property type="molecule type" value="Genomic_DNA"/>
</dbReference>